<evidence type="ECO:0000313" key="4">
    <source>
        <dbReference type="EMBL" id="RUL69094.1"/>
    </source>
</evidence>
<accession>A0A3S0RWS0</accession>
<keyword evidence="1 4" id="KW-0808">Transferase</keyword>
<keyword evidence="2" id="KW-0012">Acyltransferase</keyword>
<dbReference type="Pfam" id="PF00583">
    <property type="entry name" value="Acetyltransf_1"/>
    <property type="match status" value="1"/>
</dbReference>
<dbReference type="InterPro" id="IPR050832">
    <property type="entry name" value="Bact_Acetyltransf"/>
</dbReference>
<dbReference type="OrthoDB" id="5525374at2"/>
<organism evidence="4 5">
    <name type="scientific">Dyella choica</name>
    <dbReference type="NCBI Taxonomy" id="1927959"/>
    <lineage>
        <taxon>Bacteria</taxon>
        <taxon>Pseudomonadati</taxon>
        <taxon>Pseudomonadota</taxon>
        <taxon>Gammaproteobacteria</taxon>
        <taxon>Lysobacterales</taxon>
        <taxon>Rhodanobacteraceae</taxon>
        <taxon>Dyella</taxon>
    </lineage>
</organism>
<dbReference type="PANTHER" id="PTHR43877">
    <property type="entry name" value="AMINOALKYLPHOSPHONATE N-ACETYLTRANSFERASE-RELATED-RELATED"/>
    <property type="match status" value="1"/>
</dbReference>
<name>A0A3S0RWS0_9GAMM</name>
<evidence type="ECO:0000256" key="1">
    <source>
        <dbReference type="ARBA" id="ARBA00022679"/>
    </source>
</evidence>
<dbReference type="InterPro" id="IPR016181">
    <property type="entry name" value="Acyl_CoA_acyltransferase"/>
</dbReference>
<dbReference type="CDD" id="cd04301">
    <property type="entry name" value="NAT_SF"/>
    <property type="match status" value="1"/>
</dbReference>
<dbReference type="InterPro" id="IPR000182">
    <property type="entry name" value="GNAT_dom"/>
</dbReference>
<evidence type="ECO:0000259" key="3">
    <source>
        <dbReference type="PROSITE" id="PS51186"/>
    </source>
</evidence>
<feature type="domain" description="N-acetyltransferase" evidence="3">
    <location>
        <begin position="1"/>
        <end position="155"/>
    </location>
</feature>
<proteinExistence type="predicted"/>
<reference evidence="4 5" key="1">
    <citation type="submission" date="2018-12" db="EMBL/GenBank/DDBJ databases">
        <title>Dyella dinghuensis sp. nov. DHOA06 and Dyella choica sp. nov. 4M-K27, isolated from forest soil.</title>
        <authorList>
            <person name="Qiu L.-H."/>
            <person name="Gao Z.-H."/>
        </authorList>
    </citation>
    <scope>NUCLEOTIDE SEQUENCE [LARGE SCALE GENOMIC DNA]</scope>
    <source>
        <strain evidence="4 5">4M-K27</strain>
    </source>
</reference>
<evidence type="ECO:0000313" key="5">
    <source>
        <dbReference type="Proteomes" id="UP000274358"/>
    </source>
</evidence>
<keyword evidence="5" id="KW-1185">Reference proteome</keyword>
<dbReference type="PROSITE" id="PS51186">
    <property type="entry name" value="GNAT"/>
    <property type="match status" value="1"/>
</dbReference>
<dbReference type="AlphaFoldDB" id="A0A3S0RWS0"/>
<dbReference type="Proteomes" id="UP000274358">
    <property type="component" value="Unassembled WGS sequence"/>
</dbReference>
<protein>
    <submittedName>
        <fullName evidence="4">GNAT family N-acetyltransferase</fullName>
    </submittedName>
</protein>
<evidence type="ECO:0000256" key="2">
    <source>
        <dbReference type="ARBA" id="ARBA00023315"/>
    </source>
</evidence>
<dbReference type="SUPFAM" id="SSF55729">
    <property type="entry name" value="Acyl-CoA N-acyltransferases (Nat)"/>
    <property type="match status" value="1"/>
</dbReference>
<dbReference type="EMBL" id="RYYV01000039">
    <property type="protein sequence ID" value="RUL69094.1"/>
    <property type="molecule type" value="Genomic_DNA"/>
</dbReference>
<gene>
    <name evidence="4" type="ORF">EKH80_22970</name>
</gene>
<dbReference type="PANTHER" id="PTHR43877:SF2">
    <property type="entry name" value="AMINOALKYLPHOSPHONATE N-ACETYLTRANSFERASE-RELATED"/>
    <property type="match status" value="1"/>
</dbReference>
<dbReference type="Gene3D" id="3.40.630.30">
    <property type="match status" value="1"/>
</dbReference>
<dbReference type="GO" id="GO:0016747">
    <property type="term" value="F:acyltransferase activity, transferring groups other than amino-acyl groups"/>
    <property type="evidence" value="ECO:0007669"/>
    <property type="project" value="InterPro"/>
</dbReference>
<comment type="caution">
    <text evidence="4">The sequence shown here is derived from an EMBL/GenBank/DDBJ whole genome shotgun (WGS) entry which is preliminary data.</text>
</comment>
<sequence>MRLRRATQQDLPFLRQLYGELRAEELRMTGWPASACEAFLDSQFALQHRHFVAHYTESDFMLVESGDLLIGRYYLLRQSEYFAVIDIALLPSWRGRGIGSALLQWAQSLVHENQARGIDLHVDIRNRGAHQLYARLGFVEIEQELPYIRMRWKADDQLNTA</sequence>